<dbReference type="GO" id="GO:0008270">
    <property type="term" value="F:zinc ion binding"/>
    <property type="evidence" value="ECO:0007669"/>
    <property type="project" value="InterPro"/>
</dbReference>
<organism evidence="3 4">
    <name type="scientific">Paramecium sonneborni</name>
    <dbReference type="NCBI Taxonomy" id="65129"/>
    <lineage>
        <taxon>Eukaryota</taxon>
        <taxon>Sar</taxon>
        <taxon>Alveolata</taxon>
        <taxon>Ciliophora</taxon>
        <taxon>Intramacronucleata</taxon>
        <taxon>Oligohymenophorea</taxon>
        <taxon>Peniculida</taxon>
        <taxon>Parameciidae</taxon>
        <taxon>Paramecium</taxon>
    </lineage>
</organism>
<accession>A0A8S1RFF1</accession>
<dbReference type="InterPro" id="IPR050344">
    <property type="entry name" value="Peptidase_M1_aminopeptidases"/>
</dbReference>
<dbReference type="InterPro" id="IPR045357">
    <property type="entry name" value="Aminopeptidase_N-like_N"/>
</dbReference>
<sequence length="622" mass="73237">MPYLVIQDDIIMGKILIQFTCYSDQTNLDFCGYQITSLKVNDDYWSQEDIVKNWKKHQLSINTIIGENCILITFCVKFSENKFGIIKYTQNSSIYITSLFCPNYCHSCFPCFDQPDIKAQIKLQLKCPKEWLAISNMNSTLIEPFSESQNKWHFAITPKISVYLFRLNMGEWKMIPTTLISVNQLLFKIVLKKDLNIMYNYLVFHFHFKNMIQYFVPFISKEWNILELFYYLKILFKINQILGNQQSKSQSLKQLKFDDPKIHYLLYKQNGIDLDININSHPIEMNIEDANQGLQAFDSITYNKGSSVLQALVKLIGFNDFIDIIRHYLNKFKWANATTDDLFDLIQQNTQNVDNTRWKRLFIQQNGINLIEIIQQVQQSILKQSSISGNSIRQHLINVLLIKDNEKMESKSIMMTKDQHYLWKFNEYSAAILNYSGDSYCISTFDDRSLSYLLLNFNKLELTIQIRISIINNLFQMACLLGTFQVKLFMDFILQAMNSNIDTEVLDFMIDTLGTVFMNLNVEQQSGFGPIIFDKLYLLKHKLFNSKQQYTIKSEQGFYKNIQQLYITITKRNLSLKTRLINCFFKNICLIRIISKNMNQFGILSNKEIQIYLNLRIFQLFT</sequence>
<name>A0A8S1RFF1_9CILI</name>
<dbReference type="PANTHER" id="PTHR11533:SF299">
    <property type="entry name" value="AMINOPEPTIDASE"/>
    <property type="match status" value="1"/>
</dbReference>
<feature type="domain" description="Peptidase M1 membrane alanine aminopeptidase" evidence="1">
    <location>
        <begin position="269"/>
        <end position="354"/>
    </location>
</feature>
<dbReference type="GO" id="GO:0070006">
    <property type="term" value="F:metalloaminopeptidase activity"/>
    <property type="evidence" value="ECO:0007669"/>
    <property type="project" value="TreeGrafter"/>
</dbReference>
<dbReference type="AlphaFoldDB" id="A0A8S1RFF1"/>
<dbReference type="GO" id="GO:0016020">
    <property type="term" value="C:membrane"/>
    <property type="evidence" value="ECO:0007669"/>
    <property type="project" value="TreeGrafter"/>
</dbReference>
<dbReference type="EMBL" id="CAJJDN010000164">
    <property type="protein sequence ID" value="CAD8126032.1"/>
    <property type="molecule type" value="Genomic_DNA"/>
</dbReference>
<feature type="domain" description="Aminopeptidase N-like N-terminal" evidence="2">
    <location>
        <begin position="8"/>
        <end position="164"/>
    </location>
</feature>
<dbReference type="InterPro" id="IPR014782">
    <property type="entry name" value="Peptidase_M1_dom"/>
</dbReference>
<reference evidence="3" key="1">
    <citation type="submission" date="2021-01" db="EMBL/GenBank/DDBJ databases">
        <authorList>
            <consortium name="Genoscope - CEA"/>
            <person name="William W."/>
        </authorList>
    </citation>
    <scope>NUCLEOTIDE SEQUENCE</scope>
</reference>
<dbReference type="PANTHER" id="PTHR11533">
    <property type="entry name" value="PROTEASE M1 ZINC METALLOPROTEASE"/>
    <property type="match status" value="1"/>
</dbReference>
<proteinExistence type="predicted"/>
<dbReference type="OrthoDB" id="10031169at2759"/>
<dbReference type="Pfam" id="PF01433">
    <property type="entry name" value="Peptidase_M1"/>
    <property type="match status" value="1"/>
</dbReference>
<dbReference type="GO" id="GO:0043171">
    <property type="term" value="P:peptide catabolic process"/>
    <property type="evidence" value="ECO:0007669"/>
    <property type="project" value="TreeGrafter"/>
</dbReference>
<dbReference type="Pfam" id="PF17900">
    <property type="entry name" value="Peptidase_M1_N"/>
    <property type="match status" value="1"/>
</dbReference>
<dbReference type="GO" id="GO:0006508">
    <property type="term" value="P:proteolysis"/>
    <property type="evidence" value="ECO:0007669"/>
    <property type="project" value="TreeGrafter"/>
</dbReference>
<evidence type="ECO:0000313" key="3">
    <source>
        <dbReference type="EMBL" id="CAD8126032.1"/>
    </source>
</evidence>
<evidence type="ECO:0000259" key="2">
    <source>
        <dbReference type="Pfam" id="PF17900"/>
    </source>
</evidence>
<keyword evidence="4" id="KW-1185">Reference proteome</keyword>
<dbReference type="Proteomes" id="UP000692954">
    <property type="component" value="Unassembled WGS sequence"/>
</dbReference>
<evidence type="ECO:0000313" key="4">
    <source>
        <dbReference type="Proteomes" id="UP000692954"/>
    </source>
</evidence>
<gene>
    <name evidence="3" type="ORF">PSON_ATCC_30995.1.T1640054</name>
</gene>
<comment type="caution">
    <text evidence="3">The sequence shown here is derived from an EMBL/GenBank/DDBJ whole genome shotgun (WGS) entry which is preliminary data.</text>
</comment>
<dbReference type="GO" id="GO:0042277">
    <property type="term" value="F:peptide binding"/>
    <property type="evidence" value="ECO:0007669"/>
    <property type="project" value="TreeGrafter"/>
</dbReference>
<protein>
    <submittedName>
        <fullName evidence="3">Uncharacterized protein</fullName>
    </submittedName>
</protein>
<dbReference type="GO" id="GO:0005615">
    <property type="term" value="C:extracellular space"/>
    <property type="evidence" value="ECO:0007669"/>
    <property type="project" value="TreeGrafter"/>
</dbReference>
<dbReference type="GO" id="GO:0005737">
    <property type="term" value="C:cytoplasm"/>
    <property type="evidence" value="ECO:0007669"/>
    <property type="project" value="TreeGrafter"/>
</dbReference>
<evidence type="ECO:0000259" key="1">
    <source>
        <dbReference type="Pfam" id="PF01433"/>
    </source>
</evidence>